<accession>A0A6S8RM03</accession>
<evidence type="ECO:0000313" key="2">
    <source>
        <dbReference type="EMBL" id="CAE0687050.1"/>
    </source>
</evidence>
<dbReference type="AlphaFoldDB" id="A0A6S8RM03"/>
<evidence type="ECO:0000313" key="3">
    <source>
        <dbReference type="EMBL" id="CAE0687051.1"/>
    </source>
</evidence>
<keyword evidence="5" id="KW-1185">Reference proteome</keyword>
<dbReference type="OrthoDB" id="10501414at2759"/>
<feature type="transmembrane region" description="Helical" evidence="1">
    <location>
        <begin position="112"/>
        <end position="133"/>
    </location>
</feature>
<sequence>MAPPLHVKAVAGLVNGFVLIAGIRNVAAPGYPLPIIPEDSAFQDHFHDGSRKVEFLFQMLGVCFCAMAFNKLVAVFTTPESTFLRQKLFFTYGLCDLAMAVVVFQYKGLPMSVTGGFAAMHAVEGAAFLHDALMRKRAVKKAAGKKK</sequence>
<keyword evidence="1" id="KW-0812">Transmembrane</keyword>
<reference evidence="2" key="1">
    <citation type="submission" date="2021-01" db="EMBL/GenBank/DDBJ databases">
        <authorList>
            <person name="Corre E."/>
            <person name="Pelletier E."/>
            <person name="Niang G."/>
            <person name="Scheremetjew M."/>
            <person name="Finn R."/>
            <person name="Kale V."/>
            <person name="Holt S."/>
            <person name="Cochrane G."/>
            <person name="Meng A."/>
            <person name="Brown T."/>
            <person name="Cohen L."/>
        </authorList>
    </citation>
    <scope>NUCLEOTIDE SEQUENCE</scope>
    <source>
        <strain evidence="2">CCMP1756</strain>
    </source>
</reference>
<dbReference type="EMBL" id="HBIW01002962">
    <property type="protein sequence ID" value="CAE0687051.1"/>
    <property type="molecule type" value="Transcribed_RNA"/>
</dbReference>
<keyword evidence="1" id="KW-1133">Transmembrane helix</keyword>
<gene>
    <name evidence="2" type="ORF">PCAL00307_LOCUS2484</name>
    <name evidence="3" type="ORF">PCAL00307_LOCUS2485</name>
    <name evidence="4" type="ORF">PECAL_1P04490</name>
</gene>
<keyword evidence="1" id="KW-0472">Membrane</keyword>
<evidence type="ECO:0000313" key="4">
    <source>
        <dbReference type="EMBL" id="CAH0364097.1"/>
    </source>
</evidence>
<organism evidence="2">
    <name type="scientific">Pelagomonas calceolata</name>
    <dbReference type="NCBI Taxonomy" id="35677"/>
    <lineage>
        <taxon>Eukaryota</taxon>
        <taxon>Sar</taxon>
        <taxon>Stramenopiles</taxon>
        <taxon>Ochrophyta</taxon>
        <taxon>Pelagophyceae</taxon>
        <taxon>Pelagomonadales</taxon>
        <taxon>Pelagomonadaceae</taxon>
        <taxon>Pelagomonas</taxon>
    </lineage>
</organism>
<dbReference type="EMBL" id="CAKKNE010000001">
    <property type="protein sequence ID" value="CAH0364097.1"/>
    <property type="molecule type" value="Genomic_DNA"/>
</dbReference>
<evidence type="ECO:0000313" key="5">
    <source>
        <dbReference type="Proteomes" id="UP000789595"/>
    </source>
</evidence>
<dbReference type="Proteomes" id="UP000789595">
    <property type="component" value="Unassembled WGS sequence"/>
</dbReference>
<protein>
    <submittedName>
        <fullName evidence="2">Uncharacterized protein</fullName>
    </submittedName>
</protein>
<reference evidence="4" key="2">
    <citation type="submission" date="2021-11" db="EMBL/GenBank/DDBJ databases">
        <authorList>
            <consortium name="Genoscope - CEA"/>
            <person name="William W."/>
        </authorList>
    </citation>
    <scope>NUCLEOTIDE SEQUENCE</scope>
</reference>
<dbReference type="EMBL" id="HBIW01002961">
    <property type="protein sequence ID" value="CAE0687050.1"/>
    <property type="molecule type" value="Transcribed_RNA"/>
</dbReference>
<name>A0A6S8RM03_9STRA</name>
<evidence type="ECO:0000256" key="1">
    <source>
        <dbReference type="SAM" id="Phobius"/>
    </source>
</evidence>
<feature type="transmembrane region" description="Helical" evidence="1">
    <location>
        <begin position="88"/>
        <end position="106"/>
    </location>
</feature>
<proteinExistence type="predicted"/>
<feature type="transmembrane region" description="Helical" evidence="1">
    <location>
        <begin position="55"/>
        <end position="76"/>
    </location>
</feature>